<gene>
    <name evidence="6" type="ORF">E1H14_06995</name>
</gene>
<feature type="transmembrane region" description="Helical" evidence="4">
    <location>
        <begin position="177"/>
        <end position="197"/>
    </location>
</feature>
<name>A0A5A9W6J9_9GAMM</name>
<dbReference type="Gene3D" id="1.20.1250.20">
    <property type="entry name" value="MFS general substrate transporter like domains"/>
    <property type="match status" value="1"/>
</dbReference>
<evidence type="ECO:0000259" key="5">
    <source>
        <dbReference type="PROSITE" id="PS50850"/>
    </source>
</evidence>
<feature type="transmembrane region" description="Helical" evidence="4">
    <location>
        <begin position="378"/>
        <end position="398"/>
    </location>
</feature>
<dbReference type="OrthoDB" id="8558006at2"/>
<feature type="transmembrane region" description="Helical" evidence="4">
    <location>
        <begin position="149"/>
        <end position="171"/>
    </location>
</feature>
<keyword evidence="2 4" id="KW-1133">Transmembrane helix</keyword>
<sequence length="414" mass="44970">MKAPILTSFFDRKTKLSRLPTRVWGLALGQALLISGNILLVSVTALIGQLLAPKLSWVTLPVALQFLGLMGVTLPAAHLVRWLGRKRVFLLGNLIGLSGAGLACLALWQTHFSLFCLGTFLLGMAIGVGQQYRFAALENCTDTQQQPKALGLVMGGGVLAAILGPNLAIWTEDLWPNFPYLGAFTALMTLYSLNLLLMSRLALKAPSLDEQKGPTRRYIELLQQPQLIAALSAGMIGYGVMVLVMTATPLAMQACGFAFAPTASVIQWHVLGMYLPSFFTGALIRQFRAGPVIQAGCLLLLLCVLLNQLGESYWHFWSALVALGVGWNFTFIGATQLLTATYQPAEKAKVQGLNDFLVFASAAFASLLAGYWQTQLGWQTLNLAMLPAILLAMLSLAYSSRRQKRQEHEVPLSS</sequence>
<evidence type="ECO:0000256" key="1">
    <source>
        <dbReference type="ARBA" id="ARBA00022692"/>
    </source>
</evidence>
<comment type="caution">
    <text evidence="6">The sequence shown here is derived from an EMBL/GenBank/DDBJ whole genome shotgun (WGS) entry which is preliminary data.</text>
</comment>
<keyword evidence="7" id="KW-1185">Reference proteome</keyword>
<dbReference type="InterPro" id="IPR020846">
    <property type="entry name" value="MFS_dom"/>
</dbReference>
<evidence type="ECO:0000313" key="7">
    <source>
        <dbReference type="Proteomes" id="UP000325302"/>
    </source>
</evidence>
<organism evidence="6 7">
    <name type="scientific">Nitrincola tapanii</name>
    <dbReference type="NCBI Taxonomy" id="1708751"/>
    <lineage>
        <taxon>Bacteria</taxon>
        <taxon>Pseudomonadati</taxon>
        <taxon>Pseudomonadota</taxon>
        <taxon>Gammaproteobacteria</taxon>
        <taxon>Oceanospirillales</taxon>
        <taxon>Oceanospirillaceae</taxon>
        <taxon>Nitrincola</taxon>
    </lineage>
</organism>
<dbReference type="PROSITE" id="PS50850">
    <property type="entry name" value="MFS"/>
    <property type="match status" value="1"/>
</dbReference>
<feature type="transmembrane region" description="Helical" evidence="4">
    <location>
        <begin position="352"/>
        <end position="372"/>
    </location>
</feature>
<feature type="domain" description="Major facilitator superfamily (MFS) profile" evidence="5">
    <location>
        <begin position="225"/>
        <end position="414"/>
    </location>
</feature>
<feature type="transmembrane region" description="Helical" evidence="4">
    <location>
        <begin position="23"/>
        <end position="51"/>
    </location>
</feature>
<dbReference type="InterPro" id="IPR011701">
    <property type="entry name" value="MFS"/>
</dbReference>
<dbReference type="EMBL" id="SMRS01000004">
    <property type="protein sequence ID" value="KAA0875161.1"/>
    <property type="molecule type" value="Genomic_DNA"/>
</dbReference>
<dbReference type="Proteomes" id="UP000325302">
    <property type="component" value="Unassembled WGS sequence"/>
</dbReference>
<dbReference type="SUPFAM" id="SSF103473">
    <property type="entry name" value="MFS general substrate transporter"/>
    <property type="match status" value="1"/>
</dbReference>
<feature type="transmembrane region" description="Helical" evidence="4">
    <location>
        <begin position="266"/>
        <end position="284"/>
    </location>
</feature>
<proteinExistence type="predicted"/>
<feature type="transmembrane region" description="Helical" evidence="4">
    <location>
        <begin position="112"/>
        <end position="129"/>
    </location>
</feature>
<feature type="transmembrane region" description="Helical" evidence="4">
    <location>
        <begin position="291"/>
        <end position="310"/>
    </location>
</feature>
<feature type="transmembrane region" description="Helical" evidence="4">
    <location>
        <begin position="316"/>
        <end position="340"/>
    </location>
</feature>
<feature type="transmembrane region" description="Helical" evidence="4">
    <location>
        <begin position="57"/>
        <end position="76"/>
    </location>
</feature>
<evidence type="ECO:0000256" key="2">
    <source>
        <dbReference type="ARBA" id="ARBA00022989"/>
    </source>
</evidence>
<reference evidence="6 7" key="1">
    <citation type="submission" date="2019-03" db="EMBL/GenBank/DDBJ databases">
        <title>Nitrincola sp. nov. isolated from an Indian soda lake.</title>
        <authorList>
            <person name="Joshi A."/>
            <person name="Thite S.V."/>
            <person name="Joseph N."/>
            <person name="Dhotre D."/>
            <person name="Moorthy M."/>
            <person name="Shouche Y.S."/>
        </authorList>
    </citation>
    <scope>NUCLEOTIDE SEQUENCE [LARGE SCALE GENOMIC DNA]</scope>
    <source>
        <strain evidence="6 7">MEB193</strain>
    </source>
</reference>
<keyword evidence="3 4" id="KW-0472">Membrane</keyword>
<evidence type="ECO:0000256" key="3">
    <source>
        <dbReference type="ARBA" id="ARBA00023136"/>
    </source>
</evidence>
<dbReference type="InterPro" id="IPR036259">
    <property type="entry name" value="MFS_trans_sf"/>
</dbReference>
<keyword evidence="1 4" id="KW-0812">Transmembrane</keyword>
<dbReference type="PANTHER" id="PTHR23534:SF1">
    <property type="entry name" value="MAJOR FACILITATOR SUPERFAMILY PROTEIN"/>
    <property type="match status" value="1"/>
</dbReference>
<evidence type="ECO:0000313" key="6">
    <source>
        <dbReference type="EMBL" id="KAA0875161.1"/>
    </source>
</evidence>
<dbReference type="GO" id="GO:0022857">
    <property type="term" value="F:transmembrane transporter activity"/>
    <property type="evidence" value="ECO:0007669"/>
    <property type="project" value="InterPro"/>
</dbReference>
<dbReference type="Pfam" id="PF07690">
    <property type="entry name" value="MFS_1"/>
    <property type="match status" value="1"/>
</dbReference>
<feature type="transmembrane region" description="Helical" evidence="4">
    <location>
        <begin position="227"/>
        <end position="246"/>
    </location>
</feature>
<accession>A0A5A9W6J9</accession>
<dbReference type="AlphaFoldDB" id="A0A5A9W6J9"/>
<evidence type="ECO:0000256" key="4">
    <source>
        <dbReference type="SAM" id="Phobius"/>
    </source>
</evidence>
<dbReference type="PANTHER" id="PTHR23534">
    <property type="entry name" value="MFS PERMEASE"/>
    <property type="match status" value="1"/>
</dbReference>
<feature type="transmembrane region" description="Helical" evidence="4">
    <location>
        <begin position="88"/>
        <end position="106"/>
    </location>
</feature>
<protein>
    <submittedName>
        <fullName evidence="6">MFS transporter</fullName>
    </submittedName>
</protein>